<dbReference type="InterPro" id="IPR001179">
    <property type="entry name" value="PPIase_FKBP_dom"/>
</dbReference>
<comment type="function">
    <text evidence="2">PPIase that acts as a histone chaperone. Histone proline isomerase that increases the rate of cis-trans isomerization at prolines on the histone H3 N-terminal tail. Proline isomerization influences H3 methylation thereby regulating gene expression.</text>
</comment>
<comment type="catalytic activity">
    <reaction evidence="1 7">
        <text>[protein]-peptidylproline (omega=180) = [protein]-peptidylproline (omega=0)</text>
        <dbReference type="Rhea" id="RHEA:16237"/>
        <dbReference type="Rhea" id="RHEA-COMP:10747"/>
        <dbReference type="Rhea" id="RHEA-COMP:10748"/>
        <dbReference type="ChEBI" id="CHEBI:83833"/>
        <dbReference type="ChEBI" id="CHEBI:83834"/>
        <dbReference type="EC" id="5.2.1.8"/>
    </reaction>
</comment>
<dbReference type="PROSITE" id="PS50059">
    <property type="entry name" value="FKBP_PPIASE"/>
    <property type="match status" value="1"/>
</dbReference>
<feature type="region of interest" description="Disordered" evidence="8">
    <location>
        <begin position="215"/>
        <end position="382"/>
    </location>
</feature>
<keyword evidence="11" id="KW-1185">Reference proteome</keyword>
<evidence type="ECO:0000256" key="2">
    <source>
        <dbReference type="ARBA" id="ARBA00002221"/>
    </source>
</evidence>
<evidence type="ECO:0000256" key="1">
    <source>
        <dbReference type="ARBA" id="ARBA00000971"/>
    </source>
</evidence>
<feature type="compositionally biased region" description="Acidic residues" evidence="8">
    <location>
        <begin position="88"/>
        <end position="99"/>
    </location>
</feature>
<dbReference type="PANTHER" id="PTHR43811">
    <property type="entry name" value="FKBP-TYPE PEPTIDYL-PROLYL CIS-TRANS ISOMERASE FKPA"/>
    <property type="match status" value="1"/>
</dbReference>
<feature type="compositionally biased region" description="Acidic residues" evidence="8">
    <location>
        <begin position="68"/>
        <end position="78"/>
    </location>
</feature>
<feature type="compositionally biased region" description="Basic and acidic residues" evidence="8">
    <location>
        <begin position="347"/>
        <end position="359"/>
    </location>
</feature>
<dbReference type="EMBL" id="JBFCZG010000008">
    <property type="protein sequence ID" value="KAL3419053.1"/>
    <property type="molecule type" value="Genomic_DNA"/>
</dbReference>
<dbReference type="InterPro" id="IPR046357">
    <property type="entry name" value="PPIase_dom_sf"/>
</dbReference>
<evidence type="ECO:0000313" key="11">
    <source>
        <dbReference type="Proteomes" id="UP001629113"/>
    </source>
</evidence>
<organism evidence="10 11">
    <name type="scientific">Phlyctema vagabunda</name>
    <dbReference type="NCBI Taxonomy" id="108571"/>
    <lineage>
        <taxon>Eukaryota</taxon>
        <taxon>Fungi</taxon>
        <taxon>Dikarya</taxon>
        <taxon>Ascomycota</taxon>
        <taxon>Pezizomycotina</taxon>
        <taxon>Leotiomycetes</taxon>
        <taxon>Helotiales</taxon>
        <taxon>Dermateaceae</taxon>
        <taxon>Phlyctema</taxon>
    </lineage>
</organism>
<dbReference type="InterPro" id="IPR041232">
    <property type="entry name" value="NPL"/>
</dbReference>
<name>A0ABR4P6V6_9HELO</name>
<dbReference type="SUPFAM" id="SSF54534">
    <property type="entry name" value="FKBP-like"/>
    <property type="match status" value="1"/>
</dbReference>
<feature type="compositionally biased region" description="Basic and acidic residues" evidence="8">
    <location>
        <begin position="318"/>
        <end position="328"/>
    </location>
</feature>
<protein>
    <recommendedName>
        <fullName evidence="7">peptidylprolyl isomerase</fullName>
        <ecNumber evidence="7">5.2.1.8</ecNumber>
    </recommendedName>
</protein>
<dbReference type="Gene3D" id="3.10.50.40">
    <property type="match status" value="1"/>
</dbReference>
<comment type="subunit">
    <text evidence="4">Binds to histones H3 and H4.</text>
</comment>
<dbReference type="PANTHER" id="PTHR43811:SF19">
    <property type="entry name" value="39 KDA FK506-BINDING NUCLEAR PROTEIN"/>
    <property type="match status" value="1"/>
</dbReference>
<feature type="compositionally biased region" description="Acidic residues" evidence="8">
    <location>
        <begin position="155"/>
        <end position="172"/>
    </location>
</feature>
<keyword evidence="5 7" id="KW-0697">Rotamase</keyword>
<feature type="domain" description="PPIase FKBP-type" evidence="9">
    <location>
        <begin position="422"/>
        <end position="508"/>
    </location>
</feature>
<keyword evidence="6 7" id="KW-0413">Isomerase</keyword>
<comment type="caution">
    <text evidence="10">The sequence shown here is derived from an EMBL/GenBank/DDBJ whole genome shotgun (WGS) entry which is preliminary data.</text>
</comment>
<dbReference type="InterPro" id="IPR023566">
    <property type="entry name" value="PPIase_Fpr3/Fpr4-like"/>
</dbReference>
<evidence type="ECO:0000313" key="10">
    <source>
        <dbReference type="EMBL" id="KAL3419053.1"/>
    </source>
</evidence>
<dbReference type="PIRSF" id="PIRSF001473">
    <property type="entry name" value="FK506-bp_FPR3"/>
    <property type="match status" value="1"/>
</dbReference>
<sequence length="508" mass="55566">MPLLPVALYGLQVPAGDILIPAHPDFPAALRITMAAIDPSEAAVQDETSTTPSRARATLKILRQPLTAEDEDDEEENEEYMRALLAESDSDESEEEEEANGGPSDPTKSKKARKQAALEQLMASIGADGDSDKEMEDASSNTKKGKKGKAISIVNDDEESEEDSDDDEEDFDIEEFVLCTLDPEQHYQQTLDITIGERERVFFKVSGTHDVFLTGNYVQEDDEGHNHHHEVYDSDDEEDEDYDLSPDEDELDIELDGDESDELDGLDDPRVTEIESDDEEVPKLVSKADKKADKKGKNKRSADTLEEASLDEIMAKSAKADKEEEPKLSKKQLKKLKKNNGEAVATEDDKKDDSKDASAKKVQFAKNLELGPTGSAEKTKKEVVAPVKEKKDDKKAGLGLKVINGVKIDDKKLGSGPAAKSGDRVGMRYIGKLVDGKVFDSNKSGKPFSFKLGKGEVIKGWDIGVAGMSVGGERRLTIPANHAYGSKALPGIPANSTLVFDIKLLEIK</sequence>
<dbReference type="Proteomes" id="UP001629113">
    <property type="component" value="Unassembled WGS sequence"/>
</dbReference>
<dbReference type="Gene3D" id="2.60.120.340">
    <property type="entry name" value="Nucleoplasmin core domain"/>
    <property type="match status" value="1"/>
</dbReference>
<feature type="compositionally biased region" description="Acidic residues" evidence="8">
    <location>
        <begin position="233"/>
        <end position="266"/>
    </location>
</feature>
<evidence type="ECO:0000256" key="5">
    <source>
        <dbReference type="ARBA" id="ARBA00023110"/>
    </source>
</evidence>
<feature type="compositionally biased region" description="Basic residues" evidence="8">
    <location>
        <begin position="329"/>
        <end position="338"/>
    </location>
</feature>
<dbReference type="Pfam" id="PF17800">
    <property type="entry name" value="NPL"/>
    <property type="match status" value="1"/>
</dbReference>
<evidence type="ECO:0000256" key="3">
    <source>
        <dbReference type="ARBA" id="ARBA00007838"/>
    </source>
</evidence>
<accession>A0ABR4P6V6</accession>
<evidence type="ECO:0000256" key="7">
    <source>
        <dbReference type="PROSITE-ProRule" id="PRU00277"/>
    </source>
</evidence>
<evidence type="ECO:0000259" key="9">
    <source>
        <dbReference type="PROSITE" id="PS50059"/>
    </source>
</evidence>
<feature type="region of interest" description="Disordered" evidence="8">
    <location>
        <begin position="41"/>
        <end position="172"/>
    </location>
</feature>
<evidence type="ECO:0000256" key="8">
    <source>
        <dbReference type="SAM" id="MobiDB-lite"/>
    </source>
</evidence>
<evidence type="ECO:0000256" key="4">
    <source>
        <dbReference type="ARBA" id="ARBA00011865"/>
    </source>
</evidence>
<dbReference type="Pfam" id="PF00254">
    <property type="entry name" value="FKBP_C"/>
    <property type="match status" value="1"/>
</dbReference>
<dbReference type="EC" id="5.2.1.8" evidence="7"/>
<gene>
    <name evidence="10" type="ORF">PVAG01_09274</name>
</gene>
<proteinExistence type="inferred from homology"/>
<reference evidence="10 11" key="1">
    <citation type="submission" date="2024-06" db="EMBL/GenBank/DDBJ databases">
        <title>Complete genome of Phlyctema vagabunda strain 19-DSS-EL-015.</title>
        <authorList>
            <person name="Fiorenzani C."/>
        </authorList>
    </citation>
    <scope>NUCLEOTIDE SEQUENCE [LARGE SCALE GENOMIC DNA]</scope>
    <source>
        <strain evidence="10 11">19-DSS-EL-015</strain>
    </source>
</reference>
<comment type="similarity">
    <text evidence="3">Belongs to the FKBP-type PPIase family. FKBP3/4 subfamily.</text>
</comment>
<evidence type="ECO:0000256" key="6">
    <source>
        <dbReference type="ARBA" id="ARBA00023235"/>
    </source>
</evidence>